<gene>
    <name evidence="18" type="ORF">RGR602_PC00532</name>
</gene>
<dbReference type="InterPro" id="IPR036890">
    <property type="entry name" value="HATPase_C_sf"/>
</dbReference>
<dbReference type="SUPFAM" id="SSF47384">
    <property type="entry name" value="Homodimeric domain of signal transducing histidine kinase"/>
    <property type="match status" value="1"/>
</dbReference>
<dbReference type="GO" id="GO:0000155">
    <property type="term" value="F:phosphorelay sensor kinase activity"/>
    <property type="evidence" value="ECO:0007669"/>
    <property type="project" value="InterPro"/>
</dbReference>
<evidence type="ECO:0000256" key="4">
    <source>
        <dbReference type="ARBA" id="ARBA00022475"/>
    </source>
</evidence>
<dbReference type="GO" id="GO:0005886">
    <property type="term" value="C:plasma membrane"/>
    <property type="evidence" value="ECO:0007669"/>
    <property type="project" value="UniProtKB-SubCell"/>
</dbReference>
<evidence type="ECO:0000313" key="19">
    <source>
        <dbReference type="Proteomes" id="UP000031368"/>
    </source>
</evidence>
<dbReference type="InterPro" id="IPR004358">
    <property type="entry name" value="Sig_transdc_His_kin-like_C"/>
</dbReference>
<name>A0A0B4XDI2_9HYPH</name>
<dbReference type="SUPFAM" id="SSF55874">
    <property type="entry name" value="ATPase domain of HSP90 chaperone/DNA topoisomerase II/histidine kinase"/>
    <property type="match status" value="1"/>
</dbReference>
<dbReference type="AlphaFoldDB" id="A0A0B4XDI2"/>
<evidence type="ECO:0000256" key="13">
    <source>
        <dbReference type="ARBA" id="ARBA00023012"/>
    </source>
</evidence>
<sequence>MTRWWKRSLAAQFIGFMLLALVISQALAFLISWDERDKALRAAAKGEFFSRTASLARLLESLPVPLRRDVLLASGTGYSRFWISADDPADADQWRTVAVAQLAKPLPNLPDSRRNWQVQPRDLPAKLGYEHGLFAAANASDDWTTLASGPWSLPHPAKFLYFDQTNGMGLAVRLSDGSWLNSAYHKVMPSTLWNTQSLFSLGITAIVLSIIGVFTANRITRPLRGLASAAEALGRGETVEKLPESGPDDIRQTAEAFNRMQSRLHRFVEDRMRMLAAISHDLRTPLTSLRLRAEFVSDPDVQQRMLATIDEIQTMTEATLAFARGEATVEETRTIELNALVGSLCDDLAEIGQNVEFSEGTKINYRCRPEGLRRAIRNLVENAVRYGGAAKVHLFHTPTTIDIVVEDDGPGIPENATEQVFAPFFRLEQSRSRETGGVGLGLSIARAIVRHHGGDIVLSQNRPAQKWPGLRASVSLPKVMSG</sequence>
<evidence type="ECO:0000259" key="16">
    <source>
        <dbReference type="PROSITE" id="PS50109"/>
    </source>
</evidence>
<evidence type="ECO:0000256" key="11">
    <source>
        <dbReference type="ARBA" id="ARBA00022840"/>
    </source>
</evidence>
<keyword evidence="14 15" id="KW-0472">Membrane</keyword>
<evidence type="ECO:0000256" key="9">
    <source>
        <dbReference type="ARBA" id="ARBA00022741"/>
    </source>
</evidence>
<dbReference type="SMART" id="SM00304">
    <property type="entry name" value="HAMP"/>
    <property type="match status" value="1"/>
</dbReference>
<feature type="domain" description="HAMP" evidence="17">
    <location>
        <begin position="217"/>
        <end position="269"/>
    </location>
</feature>
<keyword evidence="8 15" id="KW-0812">Transmembrane</keyword>
<evidence type="ECO:0000256" key="8">
    <source>
        <dbReference type="ARBA" id="ARBA00022692"/>
    </source>
</evidence>
<dbReference type="InterPro" id="IPR005467">
    <property type="entry name" value="His_kinase_dom"/>
</dbReference>
<comment type="catalytic activity">
    <reaction evidence="1">
        <text>ATP + protein L-histidine = ADP + protein N-phospho-L-histidine.</text>
        <dbReference type="EC" id="2.7.13.3"/>
    </reaction>
</comment>
<keyword evidence="6" id="KW-0597">Phosphoprotein</keyword>
<dbReference type="Gene3D" id="1.10.8.500">
    <property type="entry name" value="HAMP domain in histidine kinase"/>
    <property type="match status" value="1"/>
</dbReference>
<evidence type="ECO:0000256" key="7">
    <source>
        <dbReference type="ARBA" id="ARBA00022679"/>
    </source>
</evidence>
<dbReference type="GO" id="GO:0005524">
    <property type="term" value="F:ATP binding"/>
    <property type="evidence" value="ECO:0007669"/>
    <property type="project" value="UniProtKB-KW"/>
</dbReference>
<dbReference type="PANTHER" id="PTHR44936">
    <property type="entry name" value="SENSOR PROTEIN CREC"/>
    <property type="match status" value="1"/>
</dbReference>
<dbReference type="InterPro" id="IPR050980">
    <property type="entry name" value="2C_sensor_his_kinase"/>
</dbReference>
<evidence type="ECO:0000256" key="3">
    <source>
        <dbReference type="ARBA" id="ARBA00012438"/>
    </source>
</evidence>
<protein>
    <recommendedName>
        <fullName evidence="3">histidine kinase</fullName>
        <ecNumber evidence="3">2.7.13.3</ecNumber>
    </recommendedName>
</protein>
<dbReference type="InterPro" id="IPR003661">
    <property type="entry name" value="HisK_dim/P_dom"/>
</dbReference>
<feature type="domain" description="Histidine kinase" evidence="16">
    <location>
        <begin position="277"/>
        <end position="480"/>
    </location>
</feature>
<dbReference type="Proteomes" id="UP000031368">
    <property type="component" value="Plasmid pRgalR602c"/>
</dbReference>
<evidence type="ECO:0000256" key="2">
    <source>
        <dbReference type="ARBA" id="ARBA00004429"/>
    </source>
</evidence>
<evidence type="ECO:0000256" key="6">
    <source>
        <dbReference type="ARBA" id="ARBA00022553"/>
    </source>
</evidence>
<dbReference type="PANTHER" id="PTHR44936:SF5">
    <property type="entry name" value="SENSOR HISTIDINE KINASE ENVZ"/>
    <property type="match status" value="1"/>
</dbReference>
<dbReference type="KEGG" id="rga:RGR602_PC00532"/>
<dbReference type="InterPro" id="IPR003660">
    <property type="entry name" value="HAMP_dom"/>
</dbReference>
<evidence type="ECO:0000313" key="18">
    <source>
        <dbReference type="EMBL" id="AJD44572.1"/>
    </source>
</evidence>
<dbReference type="HOGENOM" id="CLU_000445_89_27_5"/>
<dbReference type="SMART" id="SM00387">
    <property type="entry name" value="HATPase_c"/>
    <property type="match status" value="1"/>
</dbReference>
<evidence type="ECO:0000256" key="10">
    <source>
        <dbReference type="ARBA" id="ARBA00022777"/>
    </source>
</evidence>
<reference evidence="18 19" key="1">
    <citation type="submission" date="2013-11" db="EMBL/GenBank/DDBJ databases">
        <title>Complete genome sequence of Rhizobium gallicum bv. gallicum R602.</title>
        <authorList>
            <person name="Bustos P."/>
            <person name="Santamaria R.I."/>
            <person name="Lozano L."/>
            <person name="Acosta J.L."/>
            <person name="Ormeno-Orrillo E."/>
            <person name="Rogel M.A."/>
            <person name="Romero D."/>
            <person name="Cevallos M.A."/>
            <person name="Martinez-Romero E."/>
            <person name="Gonzalez V."/>
        </authorList>
    </citation>
    <scope>NUCLEOTIDE SEQUENCE [LARGE SCALE GENOMIC DNA]</scope>
    <source>
        <strain evidence="18 19">R602</strain>
        <plasmid evidence="18 19">pRgalR602c</plasmid>
    </source>
</reference>
<dbReference type="SMART" id="SM00388">
    <property type="entry name" value="HisKA"/>
    <property type="match status" value="1"/>
</dbReference>
<keyword evidence="4" id="KW-1003">Cell membrane</keyword>
<dbReference type="SUPFAM" id="SSF158472">
    <property type="entry name" value="HAMP domain-like"/>
    <property type="match status" value="1"/>
</dbReference>
<dbReference type="Pfam" id="PF00672">
    <property type="entry name" value="HAMP"/>
    <property type="match status" value="1"/>
</dbReference>
<keyword evidence="12 15" id="KW-1133">Transmembrane helix</keyword>
<evidence type="ECO:0000256" key="5">
    <source>
        <dbReference type="ARBA" id="ARBA00022519"/>
    </source>
</evidence>
<dbReference type="RefSeq" id="WP_040114906.1">
    <property type="nucleotide sequence ID" value="NZ_CP006880.1"/>
</dbReference>
<keyword evidence="13" id="KW-0902">Two-component regulatory system</keyword>
<evidence type="ECO:0000259" key="17">
    <source>
        <dbReference type="PROSITE" id="PS50885"/>
    </source>
</evidence>
<keyword evidence="7 18" id="KW-0808">Transferase</keyword>
<feature type="transmembrane region" description="Helical" evidence="15">
    <location>
        <begin position="198"/>
        <end position="216"/>
    </location>
</feature>
<dbReference type="PROSITE" id="PS50109">
    <property type="entry name" value="HIS_KIN"/>
    <property type="match status" value="1"/>
</dbReference>
<dbReference type="InterPro" id="IPR003594">
    <property type="entry name" value="HATPase_dom"/>
</dbReference>
<proteinExistence type="predicted"/>
<comment type="subcellular location">
    <subcellularLocation>
        <location evidence="2">Cell inner membrane</location>
        <topology evidence="2">Multi-pass membrane protein</topology>
    </subcellularLocation>
</comment>
<evidence type="ECO:0000256" key="15">
    <source>
        <dbReference type="SAM" id="Phobius"/>
    </source>
</evidence>
<dbReference type="PRINTS" id="PR00344">
    <property type="entry name" value="BCTRLSENSOR"/>
</dbReference>
<geneLocation type="plasmid" evidence="18 19">
    <name>pRgalR602c</name>
</geneLocation>
<keyword evidence="18" id="KW-0614">Plasmid</keyword>
<dbReference type="Pfam" id="PF02518">
    <property type="entry name" value="HATPase_c"/>
    <property type="match status" value="1"/>
</dbReference>
<dbReference type="CDD" id="cd06225">
    <property type="entry name" value="HAMP"/>
    <property type="match status" value="1"/>
</dbReference>
<keyword evidence="19" id="KW-1185">Reference proteome</keyword>
<dbReference type="InterPro" id="IPR036097">
    <property type="entry name" value="HisK_dim/P_sf"/>
</dbReference>
<dbReference type="CDD" id="cd00082">
    <property type="entry name" value="HisKA"/>
    <property type="match status" value="1"/>
</dbReference>
<dbReference type="Gene3D" id="1.10.287.130">
    <property type="match status" value="1"/>
</dbReference>
<keyword evidence="11" id="KW-0067">ATP-binding</keyword>
<organism evidence="18 19">
    <name type="scientific">Rhizobium gallicum bv. gallicum R602sp</name>
    <dbReference type="NCBI Taxonomy" id="1041138"/>
    <lineage>
        <taxon>Bacteria</taxon>
        <taxon>Pseudomonadati</taxon>
        <taxon>Pseudomonadota</taxon>
        <taxon>Alphaproteobacteria</taxon>
        <taxon>Hyphomicrobiales</taxon>
        <taxon>Rhizobiaceae</taxon>
        <taxon>Rhizobium/Agrobacterium group</taxon>
        <taxon>Rhizobium</taxon>
    </lineage>
</organism>
<dbReference type="EMBL" id="CP006880">
    <property type="protein sequence ID" value="AJD44572.1"/>
    <property type="molecule type" value="Genomic_DNA"/>
</dbReference>
<dbReference type="Gene3D" id="3.30.565.10">
    <property type="entry name" value="Histidine kinase-like ATPase, C-terminal domain"/>
    <property type="match status" value="1"/>
</dbReference>
<evidence type="ECO:0000256" key="1">
    <source>
        <dbReference type="ARBA" id="ARBA00000085"/>
    </source>
</evidence>
<keyword evidence="10 18" id="KW-0418">Kinase</keyword>
<keyword evidence="5" id="KW-0997">Cell inner membrane</keyword>
<dbReference type="Pfam" id="PF00512">
    <property type="entry name" value="HisKA"/>
    <property type="match status" value="1"/>
</dbReference>
<dbReference type="PROSITE" id="PS50885">
    <property type="entry name" value="HAMP"/>
    <property type="match status" value="1"/>
</dbReference>
<keyword evidence="9" id="KW-0547">Nucleotide-binding</keyword>
<dbReference type="EC" id="2.7.13.3" evidence="3"/>
<evidence type="ECO:0000256" key="14">
    <source>
        <dbReference type="ARBA" id="ARBA00023136"/>
    </source>
</evidence>
<evidence type="ECO:0000256" key="12">
    <source>
        <dbReference type="ARBA" id="ARBA00022989"/>
    </source>
</evidence>
<accession>A0A0B4XDI2</accession>